<feature type="non-terminal residue" evidence="1">
    <location>
        <position position="203"/>
    </location>
</feature>
<name>A0A9N9F9F4_9GLOM</name>
<dbReference type="AlphaFoldDB" id="A0A9N9F9F4"/>
<dbReference type="Proteomes" id="UP000789405">
    <property type="component" value="Unassembled WGS sequence"/>
</dbReference>
<dbReference type="SUPFAM" id="SSF53098">
    <property type="entry name" value="Ribonuclease H-like"/>
    <property type="match status" value="1"/>
</dbReference>
<dbReference type="EMBL" id="CAJVPY010001358">
    <property type="protein sequence ID" value="CAG8518515.1"/>
    <property type="molecule type" value="Genomic_DNA"/>
</dbReference>
<gene>
    <name evidence="1" type="ORF">DERYTH_LOCUS3750</name>
</gene>
<sequence>MENVYDPRYVLPNYKYIRKVTISRFETWYKLIAEELENLTTKVALTMDTWKSSADQPMLNTTDILLKSSYPSISDVCLVLKATILDTASKLIIFPTSKRERAITSLKNIIAQYAPPELVTGATSTSTSTYNEKRQKFMSLVMQQTTELQTIGKVTEQLETYLSSPIIANGSDPLQCIPCKEAFFTASRTISKLRNHLNPETAH</sequence>
<accession>A0A9N9F9F4</accession>
<comment type="caution">
    <text evidence="1">The sequence shown here is derived from an EMBL/GenBank/DDBJ whole genome shotgun (WGS) entry which is preliminary data.</text>
</comment>
<evidence type="ECO:0000313" key="1">
    <source>
        <dbReference type="EMBL" id="CAG8518515.1"/>
    </source>
</evidence>
<evidence type="ECO:0000313" key="2">
    <source>
        <dbReference type="Proteomes" id="UP000789405"/>
    </source>
</evidence>
<organism evidence="1 2">
    <name type="scientific">Dentiscutata erythropus</name>
    <dbReference type="NCBI Taxonomy" id="1348616"/>
    <lineage>
        <taxon>Eukaryota</taxon>
        <taxon>Fungi</taxon>
        <taxon>Fungi incertae sedis</taxon>
        <taxon>Mucoromycota</taxon>
        <taxon>Glomeromycotina</taxon>
        <taxon>Glomeromycetes</taxon>
        <taxon>Diversisporales</taxon>
        <taxon>Gigasporaceae</taxon>
        <taxon>Dentiscutata</taxon>
    </lineage>
</organism>
<dbReference type="OrthoDB" id="2448202at2759"/>
<reference evidence="1" key="1">
    <citation type="submission" date="2021-06" db="EMBL/GenBank/DDBJ databases">
        <authorList>
            <person name="Kallberg Y."/>
            <person name="Tangrot J."/>
            <person name="Rosling A."/>
        </authorList>
    </citation>
    <scope>NUCLEOTIDE SEQUENCE</scope>
    <source>
        <strain evidence="1">MA453B</strain>
    </source>
</reference>
<proteinExistence type="predicted"/>
<keyword evidence="2" id="KW-1185">Reference proteome</keyword>
<protein>
    <submittedName>
        <fullName evidence="1">21706_t:CDS:1</fullName>
    </submittedName>
</protein>
<dbReference type="InterPro" id="IPR012337">
    <property type="entry name" value="RNaseH-like_sf"/>
</dbReference>